<keyword evidence="4 8" id="KW-0812">Transmembrane</keyword>
<evidence type="ECO:0000256" key="8">
    <source>
        <dbReference type="SAM" id="Phobius"/>
    </source>
</evidence>
<dbReference type="InterPro" id="IPR019127">
    <property type="entry name" value="Exosortase"/>
</dbReference>
<evidence type="ECO:0000256" key="2">
    <source>
        <dbReference type="ARBA" id="ARBA00022475"/>
    </source>
</evidence>
<name>A0A424Z2H5_9EURY</name>
<feature type="transmembrane region" description="Helical" evidence="8">
    <location>
        <begin position="30"/>
        <end position="48"/>
    </location>
</feature>
<dbReference type="Proteomes" id="UP000284763">
    <property type="component" value="Unassembled WGS sequence"/>
</dbReference>
<evidence type="ECO:0000256" key="5">
    <source>
        <dbReference type="ARBA" id="ARBA00022801"/>
    </source>
</evidence>
<keyword evidence="3" id="KW-0645">Protease</keyword>
<dbReference type="EC" id="3.4.22.-" evidence="9"/>
<comment type="caution">
    <text evidence="9">The sequence shown here is derived from an EMBL/GenBank/DDBJ whole genome shotgun (WGS) entry which is preliminary data.</text>
</comment>
<keyword evidence="2" id="KW-1003">Cell membrane</keyword>
<dbReference type="NCBIfam" id="TIGR04144">
    <property type="entry name" value="archaeo_VPXXXP"/>
    <property type="match status" value="1"/>
</dbReference>
<keyword evidence="7 8" id="KW-0472">Membrane</keyword>
<comment type="subcellular location">
    <subcellularLocation>
        <location evidence="1">Cell membrane</location>
        <topology evidence="1">Multi-pass membrane protein</topology>
    </subcellularLocation>
</comment>
<dbReference type="AlphaFoldDB" id="A0A424Z2H5"/>
<dbReference type="Pfam" id="PF09721">
    <property type="entry name" value="Exosortase_EpsH"/>
    <property type="match status" value="1"/>
</dbReference>
<evidence type="ECO:0000313" key="9">
    <source>
        <dbReference type="EMBL" id="RQD88403.1"/>
    </source>
</evidence>
<dbReference type="EMBL" id="QZAB01000195">
    <property type="protein sequence ID" value="RQD88403.1"/>
    <property type="molecule type" value="Genomic_DNA"/>
</dbReference>
<dbReference type="InterPro" id="IPR026430">
    <property type="entry name" value="Archaeosortase_B"/>
</dbReference>
<feature type="transmembrane region" description="Helical" evidence="8">
    <location>
        <begin position="155"/>
        <end position="174"/>
    </location>
</feature>
<evidence type="ECO:0000256" key="3">
    <source>
        <dbReference type="ARBA" id="ARBA00022670"/>
    </source>
</evidence>
<keyword evidence="5 9" id="KW-0378">Hydrolase</keyword>
<proteinExistence type="predicted"/>
<dbReference type="InterPro" id="IPR026392">
    <property type="entry name" value="Exo/Archaeosortase_dom"/>
</dbReference>
<sequence length="180" mass="20595">MSKRKRPVKKSGFVTSIKEYFEKNKSLTKFIGLYVFYILVFTIIYIVIKDDIQFTRDITATSLGIILNVLGIENYCTGSFVYLENMSLRVIDECTGIYEILVYASCVLAYSTTISKKMIGLAFGIPAILGINMVRLVSLSVVGVWNPDLFDYIHYYFWQVTLLIIIAIVVIVWIEQVVKK</sequence>
<evidence type="ECO:0000256" key="1">
    <source>
        <dbReference type="ARBA" id="ARBA00004651"/>
    </source>
</evidence>
<evidence type="ECO:0000256" key="4">
    <source>
        <dbReference type="ARBA" id="ARBA00022692"/>
    </source>
</evidence>
<gene>
    <name evidence="9" type="primary">artB</name>
    <name evidence="9" type="ORF">D5R95_02860</name>
</gene>
<evidence type="ECO:0000256" key="6">
    <source>
        <dbReference type="ARBA" id="ARBA00022989"/>
    </source>
</evidence>
<feature type="transmembrane region" description="Helical" evidence="8">
    <location>
        <begin position="119"/>
        <end position="143"/>
    </location>
</feature>
<feature type="transmembrane region" description="Helical" evidence="8">
    <location>
        <begin position="60"/>
        <end position="83"/>
    </location>
</feature>
<dbReference type="NCBIfam" id="TIGR04178">
    <property type="entry name" value="exo_archaeo"/>
    <property type="match status" value="1"/>
</dbReference>
<accession>A0A424Z2H5</accession>
<dbReference type="GO" id="GO:0008233">
    <property type="term" value="F:peptidase activity"/>
    <property type="evidence" value="ECO:0007669"/>
    <property type="project" value="UniProtKB-KW"/>
</dbReference>
<reference evidence="9 10" key="1">
    <citation type="submission" date="2018-08" db="EMBL/GenBank/DDBJ databases">
        <title>The metabolism and importance of syntrophic acetate oxidation coupled to methane or sulfide production in haloalkaline environments.</title>
        <authorList>
            <person name="Timmers P.H.A."/>
            <person name="Vavourakis C.D."/>
            <person name="Sorokin D.Y."/>
            <person name="Sinninghe Damste J.S."/>
            <person name="Muyzer G."/>
            <person name="Stams A.J.M."/>
            <person name="Plugge C.M."/>
        </authorList>
    </citation>
    <scope>NUCLEOTIDE SEQUENCE [LARGE SCALE GENOMIC DNA]</scope>
    <source>
        <strain evidence="9">MSAO_Arc3</strain>
    </source>
</reference>
<protein>
    <submittedName>
        <fullName evidence="9">Archaeosortase B</fullName>
        <ecNumber evidence="9">3.4.22.-</ecNumber>
    </submittedName>
</protein>
<dbReference type="GO" id="GO:0006508">
    <property type="term" value="P:proteolysis"/>
    <property type="evidence" value="ECO:0007669"/>
    <property type="project" value="UniProtKB-KW"/>
</dbReference>
<evidence type="ECO:0000256" key="7">
    <source>
        <dbReference type="ARBA" id="ARBA00023136"/>
    </source>
</evidence>
<organism evidence="9 10">
    <name type="scientific">Methanosalsum natronophilum</name>
    <dbReference type="NCBI Taxonomy" id="768733"/>
    <lineage>
        <taxon>Archaea</taxon>
        <taxon>Methanobacteriati</taxon>
        <taxon>Methanobacteriota</taxon>
        <taxon>Stenosarchaea group</taxon>
        <taxon>Methanomicrobia</taxon>
        <taxon>Methanosarcinales</taxon>
        <taxon>Methanosarcinaceae</taxon>
        <taxon>Methanosalsum</taxon>
    </lineage>
</organism>
<keyword evidence="6 8" id="KW-1133">Transmembrane helix</keyword>
<evidence type="ECO:0000313" key="10">
    <source>
        <dbReference type="Proteomes" id="UP000284763"/>
    </source>
</evidence>
<dbReference type="GO" id="GO:0005886">
    <property type="term" value="C:plasma membrane"/>
    <property type="evidence" value="ECO:0007669"/>
    <property type="project" value="UniProtKB-SubCell"/>
</dbReference>